<dbReference type="InterPro" id="IPR007948">
    <property type="entry name" value="DUF736"/>
</dbReference>
<dbReference type="Proteomes" id="UP000639859">
    <property type="component" value="Unassembled WGS sequence"/>
</dbReference>
<reference evidence="1 2" key="1">
    <citation type="submission" date="2020-11" db="EMBL/GenBank/DDBJ databases">
        <title>genome sequence of strain KACC 18849.</title>
        <authorList>
            <person name="Gao J."/>
            <person name="Zhang X."/>
        </authorList>
    </citation>
    <scope>NUCLEOTIDE SEQUENCE [LARGE SCALE GENOMIC DNA]</scope>
    <source>
        <strain evidence="1 2">KACC 18849</strain>
    </source>
</reference>
<gene>
    <name evidence="1" type="ORF">I4Q42_24275</name>
</gene>
<organism evidence="1 2">
    <name type="scientific">Caulobacter hibisci</name>
    <dbReference type="NCBI Taxonomy" id="2035993"/>
    <lineage>
        <taxon>Bacteria</taxon>
        <taxon>Pseudomonadati</taxon>
        <taxon>Pseudomonadota</taxon>
        <taxon>Alphaproteobacteria</taxon>
        <taxon>Caulobacterales</taxon>
        <taxon>Caulobacteraceae</taxon>
        <taxon>Caulobacter</taxon>
    </lineage>
</organism>
<name>A0ABS0T4V7_9CAUL</name>
<dbReference type="RefSeq" id="WP_198578682.1">
    <property type="nucleotide sequence ID" value="NZ_JADWOX010000027.1"/>
</dbReference>
<evidence type="ECO:0000313" key="2">
    <source>
        <dbReference type="Proteomes" id="UP000639859"/>
    </source>
</evidence>
<protein>
    <submittedName>
        <fullName evidence="1">DUF736 domain-containing protein</fullName>
    </submittedName>
</protein>
<keyword evidence="2" id="KW-1185">Reference proteome</keyword>
<dbReference type="Pfam" id="PF05284">
    <property type="entry name" value="DUF736"/>
    <property type="match status" value="1"/>
</dbReference>
<comment type="caution">
    <text evidence="1">The sequence shown here is derived from an EMBL/GenBank/DDBJ whole genome shotgun (WGS) entry which is preliminary data.</text>
</comment>
<sequence>MTTIGHLRRDGVDFVGRLEILTLSTDLRLVPANKFSPRAPDFDINAGTIDAGVAWRVTDTSGAVLSLKLDDPSWPEPINVRAMASEDGQLPLVWIRKAEASAAQAAPPKVAETG</sequence>
<evidence type="ECO:0000313" key="1">
    <source>
        <dbReference type="EMBL" id="MBI1686796.1"/>
    </source>
</evidence>
<accession>A0ABS0T4V7</accession>
<dbReference type="EMBL" id="JADWOX010000027">
    <property type="protein sequence ID" value="MBI1686796.1"/>
    <property type="molecule type" value="Genomic_DNA"/>
</dbReference>
<proteinExistence type="predicted"/>